<keyword evidence="2" id="KW-0456">Lyase</keyword>
<evidence type="ECO:0000313" key="2">
    <source>
        <dbReference type="EMBL" id="CAA9501742.1"/>
    </source>
</evidence>
<feature type="compositionally biased region" description="Basic and acidic residues" evidence="1">
    <location>
        <begin position="166"/>
        <end position="178"/>
    </location>
</feature>
<feature type="compositionally biased region" description="Basic and acidic residues" evidence="1">
    <location>
        <begin position="125"/>
        <end position="153"/>
    </location>
</feature>
<proteinExistence type="predicted"/>
<dbReference type="AlphaFoldDB" id="A0A6J4SQL1"/>
<gene>
    <name evidence="2" type="ORF">AVDCRST_MAG44-831</name>
</gene>
<dbReference type="GO" id="GO:0016829">
    <property type="term" value="F:lyase activity"/>
    <property type="evidence" value="ECO:0007669"/>
    <property type="project" value="UniProtKB-KW"/>
</dbReference>
<feature type="non-terminal residue" evidence="2">
    <location>
        <position position="1"/>
    </location>
</feature>
<name>A0A6J4SQL1_9SPHN</name>
<feature type="region of interest" description="Disordered" evidence="1">
    <location>
        <begin position="103"/>
        <end position="192"/>
    </location>
</feature>
<feature type="non-terminal residue" evidence="2">
    <location>
        <position position="277"/>
    </location>
</feature>
<dbReference type="EC" id="4.1.3.24" evidence="2"/>
<reference evidence="2" key="1">
    <citation type="submission" date="2020-02" db="EMBL/GenBank/DDBJ databases">
        <authorList>
            <person name="Meier V. D."/>
        </authorList>
    </citation>
    <scope>NUCLEOTIDE SEQUENCE</scope>
    <source>
        <strain evidence="2">AVDCRST_MAG44</strain>
    </source>
</reference>
<evidence type="ECO:0000256" key="1">
    <source>
        <dbReference type="SAM" id="MobiDB-lite"/>
    </source>
</evidence>
<organism evidence="2">
    <name type="scientific">uncultured Sphingomonas sp</name>
    <dbReference type="NCBI Taxonomy" id="158754"/>
    <lineage>
        <taxon>Bacteria</taxon>
        <taxon>Pseudomonadati</taxon>
        <taxon>Pseudomonadota</taxon>
        <taxon>Alphaproteobacteria</taxon>
        <taxon>Sphingomonadales</taxon>
        <taxon>Sphingomonadaceae</taxon>
        <taxon>Sphingomonas</taxon>
        <taxon>environmental samples</taxon>
    </lineage>
</organism>
<sequence>DDSGSEKRRARHRPVRGALHLVPACIQPARDRQGAWRRCRPGRARSRRRCEASGQGPGARCCGASGCVRLGDAGGDPGQRRWDRMALARPRCGCRIRRRVRGGSARKLSASGRRCPRGRWQAGAGDDRNGRGGDRGRGDCSRDCGPDRGDQRPARRPAAAAQCQPRADRRRSAADRACRARRRRPGVRRRVQPADRCRGLRRRVPSRPDVWLRRQEPDPSRPDYAVPPDLRRFRARSATRTQAGRGVRRGRRTLRGRNDRADACRSGQAGAWAGWRL</sequence>
<protein>
    <submittedName>
        <fullName evidence="2">Malyl-CoA lyase</fullName>
        <ecNumber evidence="2">4.1.3.24</ecNumber>
    </submittedName>
</protein>
<feature type="compositionally biased region" description="Basic residues" evidence="1">
    <location>
        <begin position="179"/>
        <end position="191"/>
    </location>
</feature>
<dbReference type="EMBL" id="CADCVY010000060">
    <property type="protein sequence ID" value="CAA9501742.1"/>
    <property type="molecule type" value="Genomic_DNA"/>
</dbReference>
<accession>A0A6J4SQL1</accession>
<feature type="compositionally biased region" description="Low complexity" evidence="1">
    <location>
        <begin position="156"/>
        <end position="165"/>
    </location>
</feature>
<feature type="compositionally biased region" description="Basic residues" evidence="1">
    <location>
        <begin position="246"/>
        <end position="255"/>
    </location>
</feature>
<feature type="region of interest" description="Disordered" evidence="1">
    <location>
        <begin position="238"/>
        <end position="261"/>
    </location>
</feature>